<comment type="caution">
    <text evidence="4">The sequence shown here is derived from an EMBL/GenBank/DDBJ whole genome shotgun (WGS) entry which is preliminary data.</text>
</comment>
<dbReference type="InterPro" id="IPR036291">
    <property type="entry name" value="NAD(P)-bd_dom_sf"/>
</dbReference>
<dbReference type="SUPFAM" id="SSF51735">
    <property type="entry name" value="NAD(P)-binding Rossmann-fold domains"/>
    <property type="match status" value="1"/>
</dbReference>
<protein>
    <submittedName>
        <fullName evidence="4">D-isomer specific 2-hydroxyacid dehydrogenase NAD-binding protein</fullName>
    </submittedName>
</protein>
<organism evidence="4 5">
    <name type="scientific">Arthrobacter crystallopoietes BAB-32</name>
    <dbReference type="NCBI Taxonomy" id="1246476"/>
    <lineage>
        <taxon>Bacteria</taxon>
        <taxon>Bacillati</taxon>
        <taxon>Actinomycetota</taxon>
        <taxon>Actinomycetes</taxon>
        <taxon>Micrococcales</taxon>
        <taxon>Micrococcaceae</taxon>
        <taxon>Crystallibacter</taxon>
    </lineage>
</organism>
<dbReference type="Proteomes" id="UP000010729">
    <property type="component" value="Unassembled WGS sequence"/>
</dbReference>
<dbReference type="Pfam" id="PF02826">
    <property type="entry name" value="2-Hacid_dh_C"/>
    <property type="match status" value="1"/>
</dbReference>
<accession>N1V7Y8</accession>
<dbReference type="PANTHER" id="PTHR10996:SF178">
    <property type="entry name" value="2-HYDROXYACID DEHYDROGENASE YGL185C-RELATED"/>
    <property type="match status" value="1"/>
</dbReference>
<dbReference type="AlphaFoldDB" id="N1V7Y8"/>
<dbReference type="GO" id="GO:0016618">
    <property type="term" value="F:hydroxypyruvate reductase [NAD(P)H] activity"/>
    <property type="evidence" value="ECO:0007669"/>
    <property type="project" value="TreeGrafter"/>
</dbReference>
<evidence type="ECO:0000256" key="2">
    <source>
        <dbReference type="ARBA" id="ARBA00023027"/>
    </source>
</evidence>
<dbReference type="GO" id="GO:0030267">
    <property type="term" value="F:glyoxylate reductase (NADPH) activity"/>
    <property type="evidence" value="ECO:0007669"/>
    <property type="project" value="TreeGrafter"/>
</dbReference>
<sequence length="86" mass="9091">MNIARGSVVDEPALVDALVSGRLAGAGLDVFVDEPHVPEELLSMDNVVILPHLGSGTHETRADMAALTLANLKRFMAEGTLETPVK</sequence>
<evidence type="ECO:0000313" key="5">
    <source>
        <dbReference type="Proteomes" id="UP000010729"/>
    </source>
</evidence>
<dbReference type="GO" id="GO:0005829">
    <property type="term" value="C:cytosol"/>
    <property type="evidence" value="ECO:0007669"/>
    <property type="project" value="TreeGrafter"/>
</dbReference>
<evidence type="ECO:0000313" key="4">
    <source>
        <dbReference type="EMBL" id="EMY36222.1"/>
    </source>
</evidence>
<dbReference type="InterPro" id="IPR050223">
    <property type="entry name" value="D-isomer_2-hydroxyacid_DH"/>
</dbReference>
<dbReference type="EMBL" id="ANPE02000010">
    <property type="protein sequence ID" value="EMY36222.1"/>
    <property type="molecule type" value="Genomic_DNA"/>
</dbReference>
<dbReference type="InterPro" id="IPR006140">
    <property type="entry name" value="D-isomer_DH_NAD-bd"/>
</dbReference>
<evidence type="ECO:0000259" key="3">
    <source>
        <dbReference type="Pfam" id="PF02826"/>
    </source>
</evidence>
<keyword evidence="5" id="KW-1185">Reference proteome</keyword>
<dbReference type="PANTHER" id="PTHR10996">
    <property type="entry name" value="2-HYDROXYACID DEHYDROGENASE-RELATED"/>
    <property type="match status" value="1"/>
</dbReference>
<gene>
    <name evidence="4" type="ORF">D477_000230</name>
</gene>
<keyword evidence="1" id="KW-0560">Oxidoreductase</keyword>
<reference evidence="4 5" key="1">
    <citation type="journal article" date="2013" name="Genome Announc.">
        <title>Draft Genome Sequence of Arthrobacter crystallopoietes Strain BAB-32, Revealing Genes for Bioremediation.</title>
        <authorList>
            <person name="Joshi M.N."/>
            <person name="Pandit A.S."/>
            <person name="Sharma A."/>
            <person name="Pandya R.V."/>
            <person name="Desai S.M."/>
            <person name="Saxena A.K."/>
            <person name="Bagatharia S.B."/>
        </authorList>
    </citation>
    <scope>NUCLEOTIDE SEQUENCE [LARGE SCALE GENOMIC DNA]</scope>
    <source>
        <strain evidence="4 5">BAB-32</strain>
    </source>
</reference>
<name>N1V7Y8_9MICC</name>
<evidence type="ECO:0000256" key="1">
    <source>
        <dbReference type="ARBA" id="ARBA00023002"/>
    </source>
</evidence>
<dbReference type="GO" id="GO:0051287">
    <property type="term" value="F:NAD binding"/>
    <property type="evidence" value="ECO:0007669"/>
    <property type="project" value="InterPro"/>
</dbReference>
<feature type="domain" description="D-isomer specific 2-hydroxyacid dehydrogenase NAD-binding" evidence="3">
    <location>
        <begin position="2"/>
        <end position="54"/>
    </location>
</feature>
<keyword evidence="2" id="KW-0520">NAD</keyword>
<proteinExistence type="predicted"/>
<dbReference type="Gene3D" id="3.40.50.720">
    <property type="entry name" value="NAD(P)-binding Rossmann-like Domain"/>
    <property type="match status" value="2"/>
</dbReference>